<keyword evidence="4" id="KW-0812">Transmembrane</keyword>
<dbReference type="InterPro" id="IPR011004">
    <property type="entry name" value="Trimer_LpxA-like_sf"/>
</dbReference>
<organism evidence="5 6">
    <name type="scientific">Rhodobacter lacus</name>
    <dbReference type="NCBI Taxonomy" id="1641972"/>
    <lineage>
        <taxon>Bacteria</taxon>
        <taxon>Pseudomonadati</taxon>
        <taxon>Pseudomonadota</taxon>
        <taxon>Alphaproteobacteria</taxon>
        <taxon>Rhodobacterales</taxon>
        <taxon>Rhodobacter group</taxon>
        <taxon>Rhodobacter</taxon>
    </lineage>
</organism>
<gene>
    <name evidence="5" type="ORF">ACFSM0_17225</name>
</gene>
<dbReference type="SUPFAM" id="SSF51161">
    <property type="entry name" value="Trimeric LpxA-like enzymes"/>
    <property type="match status" value="1"/>
</dbReference>
<dbReference type="InterPro" id="IPR051159">
    <property type="entry name" value="Hexapeptide_acetyltransf"/>
</dbReference>
<comment type="similarity">
    <text evidence="1">Belongs to the transferase hexapeptide repeat family.</text>
</comment>
<dbReference type="EMBL" id="JBHUIX010000020">
    <property type="protein sequence ID" value="MFD2175838.1"/>
    <property type="molecule type" value="Genomic_DNA"/>
</dbReference>
<reference evidence="6" key="1">
    <citation type="journal article" date="2019" name="Int. J. Syst. Evol. Microbiol.">
        <title>The Global Catalogue of Microorganisms (GCM) 10K type strain sequencing project: providing services to taxonomists for standard genome sequencing and annotation.</title>
        <authorList>
            <consortium name="The Broad Institute Genomics Platform"/>
            <consortium name="The Broad Institute Genome Sequencing Center for Infectious Disease"/>
            <person name="Wu L."/>
            <person name="Ma J."/>
        </authorList>
    </citation>
    <scope>NUCLEOTIDE SEQUENCE [LARGE SCALE GENOMIC DNA]</scope>
    <source>
        <strain evidence="6">CCUG 55131</strain>
    </source>
</reference>
<evidence type="ECO:0000313" key="5">
    <source>
        <dbReference type="EMBL" id="MFD2175838.1"/>
    </source>
</evidence>
<evidence type="ECO:0000256" key="2">
    <source>
        <dbReference type="ARBA" id="ARBA00022679"/>
    </source>
</evidence>
<keyword evidence="2" id="KW-0808">Transferase</keyword>
<dbReference type="RefSeq" id="WP_377393423.1">
    <property type="nucleotide sequence ID" value="NZ_JBHUIX010000020.1"/>
</dbReference>
<protein>
    <submittedName>
        <fullName evidence="5">WcaF family extracellular polysaccharide biosynthesis acetyltransferase</fullName>
    </submittedName>
</protein>
<dbReference type="PANTHER" id="PTHR23416">
    <property type="entry name" value="SIALIC ACID SYNTHASE-RELATED"/>
    <property type="match status" value="1"/>
</dbReference>
<dbReference type="PANTHER" id="PTHR23416:SF23">
    <property type="entry name" value="ACETYLTRANSFERASE C18B11.09C-RELATED"/>
    <property type="match status" value="1"/>
</dbReference>
<feature type="transmembrane region" description="Helical" evidence="4">
    <location>
        <begin position="26"/>
        <end position="43"/>
    </location>
</feature>
<dbReference type="Proteomes" id="UP001597413">
    <property type="component" value="Unassembled WGS sequence"/>
</dbReference>
<name>A0ABW5AC60_9RHOB</name>
<evidence type="ECO:0000313" key="6">
    <source>
        <dbReference type="Proteomes" id="UP001597413"/>
    </source>
</evidence>
<accession>A0ABW5AC60</accession>
<keyword evidence="3" id="KW-0677">Repeat</keyword>
<dbReference type="PROSITE" id="PS00101">
    <property type="entry name" value="HEXAPEP_TRANSFERASES"/>
    <property type="match status" value="1"/>
</dbReference>
<dbReference type="NCBIfam" id="NF007797">
    <property type="entry name" value="PRK10502.1"/>
    <property type="match status" value="1"/>
</dbReference>
<dbReference type="Gene3D" id="2.160.10.10">
    <property type="entry name" value="Hexapeptide repeat proteins"/>
    <property type="match status" value="1"/>
</dbReference>
<dbReference type="InterPro" id="IPR018357">
    <property type="entry name" value="Hexapep_transf_CS"/>
</dbReference>
<keyword evidence="6" id="KW-1185">Reference proteome</keyword>
<keyword evidence="4" id="KW-0472">Membrane</keyword>
<proteinExistence type="inferred from homology"/>
<comment type="caution">
    <text evidence="5">The sequence shown here is derived from an EMBL/GenBank/DDBJ whole genome shotgun (WGS) entry which is preliminary data.</text>
</comment>
<sequence>MNRYQDLSLFRVPAGFRGRNGGVVQLWWLVQATLFGLSPQFAYRWRRMLLRLFGAQIGTGVIIRPTARITYPWKVEIGDHSWIGDHATLYSLDKIRIGAHCCLSQHSYLATAGHDTRRISFDYVTGPILVEDEVWIASGAFVMPGLRIARGAVIAAGAVLTSEVEEAAIMAGVPARRIGTRARADAGQDTAANGER</sequence>
<keyword evidence="4" id="KW-1133">Transmembrane helix</keyword>
<evidence type="ECO:0000256" key="3">
    <source>
        <dbReference type="ARBA" id="ARBA00022737"/>
    </source>
</evidence>
<evidence type="ECO:0000256" key="4">
    <source>
        <dbReference type="SAM" id="Phobius"/>
    </source>
</evidence>
<evidence type="ECO:0000256" key="1">
    <source>
        <dbReference type="ARBA" id="ARBA00007274"/>
    </source>
</evidence>